<organism evidence="2 3">
    <name type="scientific">Tanacetum coccineum</name>
    <dbReference type="NCBI Taxonomy" id="301880"/>
    <lineage>
        <taxon>Eukaryota</taxon>
        <taxon>Viridiplantae</taxon>
        <taxon>Streptophyta</taxon>
        <taxon>Embryophyta</taxon>
        <taxon>Tracheophyta</taxon>
        <taxon>Spermatophyta</taxon>
        <taxon>Magnoliopsida</taxon>
        <taxon>eudicotyledons</taxon>
        <taxon>Gunneridae</taxon>
        <taxon>Pentapetalae</taxon>
        <taxon>asterids</taxon>
        <taxon>campanulids</taxon>
        <taxon>Asterales</taxon>
        <taxon>Asteraceae</taxon>
        <taxon>Asteroideae</taxon>
        <taxon>Anthemideae</taxon>
        <taxon>Anthemidinae</taxon>
        <taxon>Tanacetum</taxon>
    </lineage>
</organism>
<evidence type="ECO:0000256" key="1">
    <source>
        <dbReference type="SAM" id="MobiDB-lite"/>
    </source>
</evidence>
<accession>A0ABQ5E8W6</accession>
<sequence length="118" mass="13783">MAFRSSFEREKLSSSNFNDWFHSPKIVLRVDKKWSVIEQPIPLDPPADSKYLRSGMRFMMLIMGLLVLCSEAYDWMMGRVRDPRVEKDRLKGGQQSRAQIEDLDAPPEDLEASHPHYK</sequence>
<name>A0ABQ5E8W6_9ASTR</name>
<comment type="caution">
    <text evidence="2">The sequence shown here is derived from an EMBL/GenBank/DDBJ whole genome shotgun (WGS) entry which is preliminary data.</text>
</comment>
<feature type="region of interest" description="Disordered" evidence="1">
    <location>
        <begin position="86"/>
        <end position="118"/>
    </location>
</feature>
<evidence type="ECO:0000313" key="3">
    <source>
        <dbReference type="Proteomes" id="UP001151760"/>
    </source>
</evidence>
<reference evidence="2" key="2">
    <citation type="submission" date="2022-01" db="EMBL/GenBank/DDBJ databases">
        <authorList>
            <person name="Yamashiro T."/>
            <person name="Shiraishi A."/>
            <person name="Satake H."/>
            <person name="Nakayama K."/>
        </authorList>
    </citation>
    <scope>NUCLEOTIDE SEQUENCE</scope>
</reference>
<dbReference type="EMBL" id="BQNB010016057">
    <property type="protein sequence ID" value="GJT47329.1"/>
    <property type="molecule type" value="Genomic_DNA"/>
</dbReference>
<reference evidence="2" key="1">
    <citation type="journal article" date="2022" name="Int. J. Mol. Sci.">
        <title>Draft Genome of Tanacetum Coccineum: Genomic Comparison of Closely Related Tanacetum-Family Plants.</title>
        <authorList>
            <person name="Yamashiro T."/>
            <person name="Shiraishi A."/>
            <person name="Nakayama K."/>
            <person name="Satake H."/>
        </authorList>
    </citation>
    <scope>NUCLEOTIDE SEQUENCE</scope>
</reference>
<keyword evidence="3" id="KW-1185">Reference proteome</keyword>
<protein>
    <submittedName>
        <fullName evidence="2">Uncharacterized protein</fullName>
    </submittedName>
</protein>
<dbReference type="Proteomes" id="UP001151760">
    <property type="component" value="Unassembled WGS sequence"/>
</dbReference>
<evidence type="ECO:0000313" key="2">
    <source>
        <dbReference type="EMBL" id="GJT47329.1"/>
    </source>
</evidence>
<gene>
    <name evidence="2" type="ORF">Tco_0956044</name>
</gene>
<proteinExistence type="predicted"/>
<feature type="compositionally biased region" description="Acidic residues" evidence="1">
    <location>
        <begin position="101"/>
        <end position="110"/>
    </location>
</feature>